<evidence type="ECO:0000259" key="2">
    <source>
        <dbReference type="PROSITE" id="PS50146"/>
    </source>
</evidence>
<reference evidence="3" key="2">
    <citation type="submission" date="2020-09" db="EMBL/GenBank/DDBJ databases">
        <authorList>
            <person name="Sun Q."/>
            <person name="Ohkuma M."/>
        </authorList>
    </citation>
    <scope>NUCLEOTIDE SEQUENCE</scope>
    <source>
        <strain evidence="3">JCM 3131</strain>
    </source>
</reference>
<dbReference type="SMART" id="SM00046">
    <property type="entry name" value="DAGKc"/>
    <property type="match status" value="1"/>
</dbReference>
<evidence type="ECO:0000313" key="3">
    <source>
        <dbReference type="EMBL" id="GGQ51489.1"/>
    </source>
</evidence>
<name>A0A918BAD0_9ACTN</name>
<dbReference type="Pfam" id="PF00781">
    <property type="entry name" value="DAGK_cat"/>
    <property type="match status" value="1"/>
</dbReference>
<keyword evidence="1" id="KW-0812">Transmembrane</keyword>
<feature type="transmembrane region" description="Helical" evidence="1">
    <location>
        <begin position="25"/>
        <end position="44"/>
    </location>
</feature>
<dbReference type="InterPro" id="IPR017438">
    <property type="entry name" value="ATP-NAD_kinase_N"/>
</dbReference>
<dbReference type="Gene3D" id="3.40.50.10330">
    <property type="entry name" value="Probable inorganic polyphosphate/atp-NAD kinase, domain 1"/>
    <property type="match status" value="1"/>
</dbReference>
<keyword evidence="1" id="KW-0472">Membrane</keyword>
<dbReference type="Proteomes" id="UP000620156">
    <property type="component" value="Unassembled WGS sequence"/>
</dbReference>
<dbReference type="Gene3D" id="2.60.200.40">
    <property type="match status" value="1"/>
</dbReference>
<keyword evidence="1" id="KW-1133">Transmembrane helix</keyword>
<evidence type="ECO:0000313" key="4">
    <source>
        <dbReference type="Proteomes" id="UP000620156"/>
    </source>
</evidence>
<keyword evidence="4" id="KW-1185">Reference proteome</keyword>
<reference evidence="3" key="1">
    <citation type="journal article" date="2014" name="Int. J. Syst. Evol. Microbiol.">
        <title>Complete genome sequence of Corynebacterium casei LMG S-19264T (=DSM 44701T), isolated from a smear-ripened cheese.</title>
        <authorList>
            <consortium name="US DOE Joint Genome Institute (JGI-PGF)"/>
            <person name="Walter F."/>
            <person name="Albersmeier A."/>
            <person name="Kalinowski J."/>
            <person name="Ruckert C."/>
        </authorList>
    </citation>
    <scope>NUCLEOTIDE SEQUENCE</scope>
    <source>
        <strain evidence="3">JCM 3131</strain>
    </source>
</reference>
<evidence type="ECO:0000256" key="1">
    <source>
        <dbReference type="SAM" id="Phobius"/>
    </source>
</evidence>
<feature type="transmembrane region" description="Helical" evidence="1">
    <location>
        <begin position="76"/>
        <end position="99"/>
    </location>
</feature>
<dbReference type="SUPFAM" id="SSF111331">
    <property type="entry name" value="NAD kinase/diacylglycerol kinase-like"/>
    <property type="match status" value="1"/>
</dbReference>
<comment type="caution">
    <text evidence="3">The sequence shown here is derived from an EMBL/GenBank/DDBJ whole genome shotgun (WGS) entry which is preliminary data.</text>
</comment>
<proteinExistence type="predicted"/>
<gene>
    <name evidence="3" type="ORF">GCM10010145_20960</name>
</gene>
<organism evidence="3 4">
    <name type="scientific">Streptomyces ruber</name>
    <dbReference type="NCBI Taxonomy" id="83378"/>
    <lineage>
        <taxon>Bacteria</taxon>
        <taxon>Bacillati</taxon>
        <taxon>Actinomycetota</taxon>
        <taxon>Actinomycetes</taxon>
        <taxon>Kitasatosporales</taxon>
        <taxon>Streptomycetaceae</taxon>
        <taxon>Streptomyces</taxon>
    </lineage>
</organism>
<dbReference type="RefSeq" id="WP_373296284.1">
    <property type="nucleotide sequence ID" value="NZ_BMQK01000003.1"/>
</dbReference>
<dbReference type="EMBL" id="BMQK01000003">
    <property type="protein sequence ID" value="GGQ51489.1"/>
    <property type="molecule type" value="Genomic_DNA"/>
</dbReference>
<dbReference type="GO" id="GO:0016301">
    <property type="term" value="F:kinase activity"/>
    <property type="evidence" value="ECO:0007669"/>
    <property type="project" value="InterPro"/>
</dbReference>
<dbReference type="PROSITE" id="PS50146">
    <property type="entry name" value="DAGK"/>
    <property type="match status" value="1"/>
</dbReference>
<dbReference type="InterPro" id="IPR001206">
    <property type="entry name" value="Diacylglycerol_kinase_cat_dom"/>
</dbReference>
<protein>
    <recommendedName>
        <fullName evidence="2">DAGKc domain-containing protein</fullName>
    </recommendedName>
</protein>
<feature type="domain" description="DAGKc" evidence="2">
    <location>
        <begin position="140"/>
        <end position="269"/>
    </location>
</feature>
<feature type="transmembrane region" description="Helical" evidence="1">
    <location>
        <begin position="50"/>
        <end position="69"/>
    </location>
</feature>
<dbReference type="InterPro" id="IPR016064">
    <property type="entry name" value="NAD/diacylglycerol_kinase_sf"/>
</dbReference>
<accession>A0A918BAD0</accession>
<sequence length="464" mass="48240">MSRDRGRHGAPGEGRAAPAREGHAGWARLALLALLGSVLVPLVVAGLRSVFWILLGVAGLALTAAGLWWTLAHTALLRVSGMVLSIAAPVTVLAVYAAYGLLWPALVSLGLWALAVLAARTALAPGGAAGAHEQGPRPAPPPLHPWIVMNPRSGGGKVERFGLVERARAAGARVTLLDTGQPQDVAGLARRAVADGADLLAVAGGDGTQALVAEVAWRYGLPFAVVPAGTRNHFALDLGLDRDDPAAALDALTDGVELRVDLGLAADRVFVNNASFGAYAAVVGDPAYRDDKTRTALRTLPGLLTGDGLPRLRMRTADVRLDGLQALLVSNNPYRGGLDPVHPGRRERLDSGRLGVLCVRVDNTAGAVGTLRGPSSSGVTRLTAREVVVETDSPTVPAGIDGEAVSLLAPVVCRTVPGALRVRVPRNRPGTPVSRPPADWQRVLRLALATGRGRHATGRGRHAR</sequence>
<dbReference type="AlphaFoldDB" id="A0A918BAD0"/>